<evidence type="ECO:0000313" key="3">
    <source>
        <dbReference type="Proteomes" id="UP001552299"/>
    </source>
</evidence>
<dbReference type="Proteomes" id="UP001552299">
    <property type="component" value="Unassembled WGS sequence"/>
</dbReference>
<feature type="region of interest" description="Disordered" evidence="1">
    <location>
        <begin position="95"/>
        <end position="123"/>
    </location>
</feature>
<comment type="caution">
    <text evidence="2">The sequence shown here is derived from an EMBL/GenBank/DDBJ whole genome shotgun (WGS) entry which is preliminary data.</text>
</comment>
<feature type="compositionally biased region" description="Basic and acidic residues" evidence="1">
    <location>
        <begin position="175"/>
        <end position="186"/>
    </location>
</feature>
<feature type="compositionally biased region" description="Basic and acidic residues" evidence="1">
    <location>
        <begin position="158"/>
        <end position="167"/>
    </location>
</feature>
<dbReference type="AlphaFoldDB" id="A0ABD0UM89"/>
<accession>A0ABD0UM89</accession>
<reference evidence="2 3" key="1">
    <citation type="journal article" date="2024" name="Plant Biotechnol. J.">
        <title>Dendrobium thyrsiflorum genome and its molecular insights into genes involved in important horticultural traits.</title>
        <authorList>
            <person name="Chen B."/>
            <person name="Wang J.Y."/>
            <person name="Zheng P.J."/>
            <person name="Li K.L."/>
            <person name="Liang Y.M."/>
            <person name="Chen X.F."/>
            <person name="Zhang C."/>
            <person name="Zhao X."/>
            <person name="He X."/>
            <person name="Zhang G.Q."/>
            <person name="Liu Z.J."/>
            <person name="Xu Q."/>
        </authorList>
    </citation>
    <scope>NUCLEOTIDE SEQUENCE [LARGE SCALE GENOMIC DNA]</scope>
    <source>
        <strain evidence="2">GZMU011</strain>
    </source>
</reference>
<sequence length="204" mass="23565">MVCLKTITAFLRSRLRHCLRSRSPDVSMNGPRDWSKIAPQSGTTFLLQQRSAPQDEKRQTLGVYGLKTDSWIDNSNSNFSKHIVELNVSEIRTQRHRIRLNPSPNEPKSKTRSTLGRGSISAVHSNHSKNTLDLSLIYWSCHSQKIINRPPHFSRGGRSQEKEEGRAKTKKRRRKEEPKQRREGTDHQFSPDFHQTTDFCPATY</sequence>
<keyword evidence="3" id="KW-1185">Reference proteome</keyword>
<dbReference type="EMBL" id="JANQDX010000013">
    <property type="protein sequence ID" value="KAL0913922.1"/>
    <property type="molecule type" value="Genomic_DNA"/>
</dbReference>
<protein>
    <submittedName>
        <fullName evidence="2">Uncharacterized protein</fullName>
    </submittedName>
</protein>
<evidence type="ECO:0000313" key="2">
    <source>
        <dbReference type="EMBL" id="KAL0913922.1"/>
    </source>
</evidence>
<name>A0ABD0UM89_DENTH</name>
<organism evidence="2 3">
    <name type="scientific">Dendrobium thyrsiflorum</name>
    <name type="common">Pinecone-like raceme dendrobium</name>
    <name type="synonym">Orchid</name>
    <dbReference type="NCBI Taxonomy" id="117978"/>
    <lineage>
        <taxon>Eukaryota</taxon>
        <taxon>Viridiplantae</taxon>
        <taxon>Streptophyta</taxon>
        <taxon>Embryophyta</taxon>
        <taxon>Tracheophyta</taxon>
        <taxon>Spermatophyta</taxon>
        <taxon>Magnoliopsida</taxon>
        <taxon>Liliopsida</taxon>
        <taxon>Asparagales</taxon>
        <taxon>Orchidaceae</taxon>
        <taxon>Epidendroideae</taxon>
        <taxon>Malaxideae</taxon>
        <taxon>Dendrobiinae</taxon>
        <taxon>Dendrobium</taxon>
    </lineage>
</organism>
<evidence type="ECO:0000256" key="1">
    <source>
        <dbReference type="SAM" id="MobiDB-lite"/>
    </source>
</evidence>
<proteinExistence type="predicted"/>
<feature type="compositionally biased region" description="Polar residues" evidence="1">
    <location>
        <begin position="112"/>
        <end position="123"/>
    </location>
</feature>
<gene>
    <name evidence="2" type="ORF">M5K25_017414</name>
</gene>
<feature type="region of interest" description="Disordered" evidence="1">
    <location>
        <begin position="148"/>
        <end position="204"/>
    </location>
</feature>